<evidence type="ECO:0000313" key="1">
    <source>
        <dbReference type="EMBL" id="CAD6999429.1"/>
    </source>
</evidence>
<organism evidence="1 2">
    <name type="scientific">Ceratitis capitata</name>
    <name type="common">Mediterranean fruit fly</name>
    <name type="synonym">Tephritis capitata</name>
    <dbReference type="NCBI Taxonomy" id="7213"/>
    <lineage>
        <taxon>Eukaryota</taxon>
        <taxon>Metazoa</taxon>
        <taxon>Ecdysozoa</taxon>
        <taxon>Arthropoda</taxon>
        <taxon>Hexapoda</taxon>
        <taxon>Insecta</taxon>
        <taxon>Pterygota</taxon>
        <taxon>Neoptera</taxon>
        <taxon>Endopterygota</taxon>
        <taxon>Diptera</taxon>
        <taxon>Brachycera</taxon>
        <taxon>Muscomorpha</taxon>
        <taxon>Tephritoidea</taxon>
        <taxon>Tephritidae</taxon>
        <taxon>Ceratitis</taxon>
        <taxon>Ceratitis</taxon>
    </lineage>
</organism>
<sequence length="101" mass="11212">MELNTLRRILKSDPPSTSFEIPSNSRRTNIDSSTSLDEVICQTECTVNSARAIVELKAGIRVEIIAIPFDIFVKTIETPLKSVEPRLFLLHGFGSHVNGKT</sequence>
<protein>
    <submittedName>
        <fullName evidence="1">(Mediterranean fruit fly) hypothetical protein</fullName>
    </submittedName>
</protein>
<dbReference type="EMBL" id="CAJHJT010000012">
    <property type="protein sequence ID" value="CAD6999429.1"/>
    <property type="molecule type" value="Genomic_DNA"/>
</dbReference>
<dbReference type="Proteomes" id="UP000606786">
    <property type="component" value="Unassembled WGS sequence"/>
</dbReference>
<reference evidence="1" key="1">
    <citation type="submission" date="2020-11" db="EMBL/GenBank/DDBJ databases">
        <authorList>
            <person name="Whitehead M."/>
        </authorList>
    </citation>
    <scope>NUCLEOTIDE SEQUENCE</scope>
    <source>
        <strain evidence="1">EGII</strain>
    </source>
</reference>
<gene>
    <name evidence="1" type="ORF">CCAP1982_LOCUS7953</name>
</gene>
<keyword evidence="2" id="KW-1185">Reference proteome</keyword>
<proteinExistence type="predicted"/>
<name>A0A811UK70_CERCA</name>
<evidence type="ECO:0000313" key="2">
    <source>
        <dbReference type="Proteomes" id="UP000606786"/>
    </source>
</evidence>
<comment type="caution">
    <text evidence="1">The sequence shown here is derived from an EMBL/GenBank/DDBJ whole genome shotgun (WGS) entry which is preliminary data.</text>
</comment>
<feature type="non-terminal residue" evidence="1">
    <location>
        <position position="101"/>
    </location>
</feature>
<dbReference type="AlphaFoldDB" id="A0A811UK70"/>
<accession>A0A811UK70</accession>